<evidence type="ECO:0000256" key="1">
    <source>
        <dbReference type="SAM" id="Phobius"/>
    </source>
</evidence>
<protein>
    <submittedName>
        <fullName evidence="2">Cytochrome C</fullName>
    </submittedName>
</protein>
<feature type="transmembrane region" description="Helical" evidence="1">
    <location>
        <begin position="108"/>
        <end position="128"/>
    </location>
</feature>
<name>A0A8F9XL33_9BACT</name>
<keyword evidence="1" id="KW-0472">Membrane</keyword>
<reference evidence="2" key="1">
    <citation type="submission" date="2021-08" db="EMBL/GenBank/DDBJ databases">
        <title>Genome of a novel bacterium of the phylum Verrucomicrobia, Oleiharenicola sp. KSB-15.</title>
        <authorList>
            <person name="Chung J.-H."/>
            <person name="Ahn J.-H."/>
            <person name="Yoon Y."/>
            <person name="Kim D.-Y."/>
            <person name="An S.-H."/>
            <person name="Park I."/>
            <person name="Yeon J."/>
        </authorList>
    </citation>
    <scope>NUCLEOTIDE SEQUENCE</scope>
    <source>
        <strain evidence="2">KSB-15</strain>
    </source>
</reference>
<keyword evidence="3" id="KW-1185">Reference proteome</keyword>
<dbReference type="AlphaFoldDB" id="A0A8F9XL33"/>
<accession>A0A8F9XL33</accession>
<dbReference type="RefSeq" id="WP_220161758.1">
    <property type="nucleotide sequence ID" value="NZ_CP080507.1"/>
</dbReference>
<proteinExistence type="predicted"/>
<dbReference type="EMBL" id="CP080507">
    <property type="protein sequence ID" value="QYM78654.1"/>
    <property type="molecule type" value="Genomic_DNA"/>
</dbReference>
<organism evidence="2 3">
    <name type="scientific">Horticoccus luteus</name>
    <dbReference type="NCBI Taxonomy" id="2862869"/>
    <lineage>
        <taxon>Bacteria</taxon>
        <taxon>Pseudomonadati</taxon>
        <taxon>Verrucomicrobiota</taxon>
        <taxon>Opitutia</taxon>
        <taxon>Opitutales</taxon>
        <taxon>Opitutaceae</taxon>
        <taxon>Horticoccus</taxon>
    </lineage>
</organism>
<evidence type="ECO:0000313" key="3">
    <source>
        <dbReference type="Proteomes" id="UP000825051"/>
    </source>
</evidence>
<dbReference type="KEGG" id="ole:K0B96_15320"/>
<evidence type="ECO:0000313" key="2">
    <source>
        <dbReference type="EMBL" id="QYM78654.1"/>
    </source>
</evidence>
<dbReference type="Proteomes" id="UP000825051">
    <property type="component" value="Chromosome"/>
</dbReference>
<keyword evidence="1" id="KW-0812">Transmembrane</keyword>
<keyword evidence="1" id="KW-1133">Transmembrane helix</keyword>
<gene>
    <name evidence="2" type="ORF">K0B96_15320</name>
</gene>
<sequence>METKCSIRVLLDDESTPLGEFSSPVTFDLDTRKLSDGPHVLKVLSTDSSGQTGVRLIPFTVRNGPAIDIEGLSANETVDGDVPLMINAYSKGNQKSFIIYGSESPRGIPAWMIILIIFFLGWAVHYLVSYLSMRT</sequence>